<dbReference type="SUPFAM" id="SSF46689">
    <property type="entry name" value="Homeodomain-like"/>
    <property type="match status" value="1"/>
</dbReference>
<organism evidence="7 8">
    <name type="scientific">Ventrimonas faecis</name>
    <dbReference type="NCBI Taxonomy" id="3133170"/>
    <lineage>
        <taxon>Bacteria</taxon>
        <taxon>Bacillati</taxon>
        <taxon>Bacillota</taxon>
        <taxon>Clostridia</taxon>
        <taxon>Lachnospirales</taxon>
        <taxon>Lachnospiraceae</taxon>
        <taxon>Ventrimonas</taxon>
    </lineage>
</organism>
<dbReference type="SUPFAM" id="SSF48498">
    <property type="entry name" value="Tetracyclin repressor-like, C-terminal domain"/>
    <property type="match status" value="1"/>
</dbReference>
<comment type="caution">
    <text evidence="7">The sequence shown here is derived from an EMBL/GenBank/DDBJ whole genome shotgun (WGS) entry which is preliminary data.</text>
</comment>
<accession>A0ABV1HLB5</accession>
<keyword evidence="3 5" id="KW-0238">DNA-binding</keyword>
<dbReference type="Gene3D" id="1.10.357.10">
    <property type="entry name" value="Tetracycline Repressor, domain 2"/>
    <property type="match status" value="1"/>
</dbReference>
<dbReference type="InterPro" id="IPR036271">
    <property type="entry name" value="Tet_transcr_reg_TetR-rel_C_sf"/>
</dbReference>
<evidence type="ECO:0000256" key="3">
    <source>
        <dbReference type="ARBA" id="ARBA00023125"/>
    </source>
</evidence>
<feature type="DNA-binding region" description="H-T-H motif" evidence="5">
    <location>
        <begin position="34"/>
        <end position="53"/>
    </location>
</feature>
<keyword evidence="8" id="KW-1185">Reference proteome</keyword>
<dbReference type="EMBL" id="JBBMFJ010000006">
    <property type="protein sequence ID" value="MEQ2562423.1"/>
    <property type="molecule type" value="Genomic_DNA"/>
</dbReference>
<proteinExistence type="predicted"/>
<dbReference type="PROSITE" id="PS50977">
    <property type="entry name" value="HTH_TETR_2"/>
    <property type="match status" value="1"/>
</dbReference>
<evidence type="ECO:0000256" key="1">
    <source>
        <dbReference type="ARBA" id="ARBA00022491"/>
    </source>
</evidence>
<feature type="domain" description="HTH tetR-type" evidence="6">
    <location>
        <begin position="11"/>
        <end position="71"/>
    </location>
</feature>
<protein>
    <submittedName>
        <fullName evidence="7">Helix-turn-helix domain-containing protein</fullName>
    </submittedName>
</protein>
<evidence type="ECO:0000259" key="6">
    <source>
        <dbReference type="PROSITE" id="PS50977"/>
    </source>
</evidence>
<dbReference type="PANTHER" id="PTHR30055:SF175">
    <property type="entry name" value="HTH-TYPE TRANSCRIPTIONAL REPRESSOR KSTR2"/>
    <property type="match status" value="1"/>
</dbReference>
<dbReference type="Pfam" id="PF00440">
    <property type="entry name" value="TetR_N"/>
    <property type="match status" value="1"/>
</dbReference>
<evidence type="ECO:0000256" key="5">
    <source>
        <dbReference type="PROSITE-ProRule" id="PRU00335"/>
    </source>
</evidence>
<evidence type="ECO:0000313" key="7">
    <source>
        <dbReference type="EMBL" id="MEQ2562423.1"/>
    </source>
</evidence>
<dbReference type="PANTHER" id="PTHR30055">
    <property type="entry name" value="HTH-TYPE TRANSCRIPTIONAL REGULATOR RUTR"/>
    <property type="match status" value="1"/>
</dbReference>
<dbReference type="PRINTS" id="PR00455">
    <property type="entry name" value="HTHTETR"/>
</dbReference>
<dbReference type="InterPro" id="IPR001647">
    <property type="entry name" value="HTH_TetR"/>
</dbReference>
<keyword evidence="4" id="KW-0804">Transcription</keyword>
<evidence type="ECO:0000256" key="2">
    <source>
        <dbReference type="ARBA" id="ARBA00023015"/>
    </source>
</evidence>
<dbReference type="InterPro" id="IPR050109">
    <property type="entry name" value="HTH-type_TetR-like_transc_reg"/>
</dbReference>
<gene>
    <name evidence="7" type="ORF">WMO41_04455</name>
</gene>
<dbReference type="InterPro" id="IPR009057">
    <property type="entry name" value="Homeodomain-like_sf"/>
</dbReference>
<dbReference type="RefSeq" id="WP_349228729.1">
    <property type="nucleotide sequence ID" value="NZ_JBBMFJ010000006.1"/>
</dbReference>
<evidence type="ECO:0000256" key="4">
    <source>
        <dbReference type="ARBA" id="ARBA00023163"/>
    </source>
</evidence>
<keyword evidence="1" id="KW-0678">Repressor</keyword>
<name>A0ABV1HLB5_9FIRM</name>
<evidence type="ECO:0000313" key="8">
    <source>
        <dbReference type="Proteomes" id="UP001437460"/>
    </source>
</evidence>
<reference evidence="7 8" key="1">
    <citation type="submission" date="2024-03" db="EMBL/GenBank/DDBJ databases">
        <title>Human intestinal bacterial collection.</title>
        <authorList>
            <person name="Pauvert C."/>
            <person name="Hitch T.C.A."/>
            <person name="Clavel T."/>
        </authorList>
    </citation>
    <scope>NUCLEOTIDE SEQUENCE [LARGE SCALE GENOMIC DNA]</scope>
    <source>
        <strain evidence="7 8">CLA-AP-H27</strain>
    </source>
</reference>
<sequence>MSRIRQQEKAWRSREALLAAAESLFAEKAIADVGVREIAAEAGVTTGTFYHYFTGKDDILDKVYRNHDEDMGKLLHEWAQEPGGYCDRIQKFFAENLAGSILEDGREFTCYRVFQMRKHSSDKDSLYAGMQGLIRKAVDAGEFRGDVSVKEINDYLFVVFRGVLYEWCLCAPETVFPLAERLDRLIGYALKSFQ</sequence>
<keyword evidence="2" id="KW-0805">Transcription regulation</keyword>
<dbReference type="Proteomes" id="UP001437460">
    <property type="component" value="Unassembled WGS sequence"/>
</dbReference>